<evidence type="ECO:0000256" key="1">
    <source>
        <dbReference type="ARBA" id="ARBA00023172"/>
    </source>
</evidence>
<sequence>MSRLHSVTLSHHYVAAVTGCSRTQVQTIVARHGLYGLAAQRPGPSPMQVPVTGRIEGRPWREFMDYEETPILVRHLATAAAIVILYSTGMRSQEARSLRSGCCPDPQPNPDGSKLRHLIRSHHYKNVRDSDGHHVSAGEKRAVPWVAITPVVNAIRVLERIVPKGELLFSSTHHDIVSQRRHHGALKRGTLDRRVENLVSWINQEATAQGLPGQRVPEDPHGNLGLSRLRRTLAWHIARQPGGLVALAIQYGHMRTALDARTSSGYGSRERRGFHGELDVETALAAATTAARLRDATAAGEKISGPAARRAIVGAASISSFEGDLTTPKAAAKFLARDGLVLFDNPDSFLICAFKWDTALCDPDPGATAPNQFACGNAVRTDSHAQAAREHADRLDAKAALVPQPLGDRFRRTAGRFRALADAHDSAAQSAEEAIA</sequence>
<dbReference type="EMBL" id="JAGINS010000002">
    <property type="protein sequence ID" value="MBP2364044.1"/>
    <property type="molecule type" value="Genomic_DNA"/>
</dbReference>
<dbReference type="InterPro" id="IPR011010">
    <property type="entry name" value="DNA_brk_join_enz"/>
</dbReference>
<dbReference type="Proteomes" id="UP001519311">
    <property type="component" value="Unassembled WGS sequence"/>
</dbReference>
<name>A0ABS4VKB6_9ACTN</name>
<dbReference type="RefSeq" id="WP_307840680.1">
    <property type="nucleotide sequence ID" value="NZ_BMWJ01000007.1"/>
</dbReference>
<keyword evidence="3" id="KW-1185">Reference proteome</keyword>
<evidence type="ECO:0000313" key="2">
    <source>
        <dbReference type="EMBL" id="MBP2364044.1"/>
    </source>
</evidence>
<accession>A0ABS4VKB6</accession>
<gene>
    <name evidence="2" type="ORF">JOF59_006536</name>
</gene>
<dbReference type="SUPFAM" id="SSF56349">
    <property type="entry name" value="DNA breaking-rejoining enzymes"/>
    <property type="match status" value="1"/>
</dbReference>
<protein>
    <submittedName>
        <fullName evidence="2">Integrase</fullName>
    </submittedName>
</protein>
<keyword evidence="1" id="KW-0233">DNA recombination</keyword>
<comment type="caution">
    <text evidence="2">The sequence shown here is derived from an EMBL/GenBank/DDBJ whole genome shotgun (WGS) entry which is preliminary data.</text>
</comment>
<proteinExistence type="predicted"/>
<dbReference type="Gene3D" id="1.10.443.10">
    <property type="entry name" value="Intergrase catalytic core"/>
    <property type="match status" value="1"/>
</dbReference>
<evidence type="ECO:0000313" key="3">
    <source>
        <dbReference type="Proteomes" id="UP001519311"/>
    </source>
</evidence>
<dbReference type="InterPro" id="IPR013762">
    <property type="entry name" value="Integrase-like_cat_sf"/>
</dbReference>
<dbReference type="PROSITE" id="PS51257">
    <property type="entry name" value="PROKAR_LIPOPROTEIN"/>
    <property type="match status" value="1"/>
</dbReference>
<organism evidence="2 3">
    <name type="scientific">Streptomyces clavifer</name>
    <dbReference type="NCBI Taxonomy" id="68188"/>
    <lineage>
        <taxon>Bacteria</taxon>
        <taxon>Bacillati</taxon>
        <taxon>Actinomycetota</taxon>
        <taxon>Actinomycetes</taxon>
        <taxon>Kitasatosporales</taxon>
        <taxon>Streptomycetaceae</taxon>
        <taxon>Streptomyces</taxon>
    </lineage>
</organism>
<reference evidence="2 3" key="1">
    <citation type="submission" date="2021-03" db="EMBL/GenBank/DDBJ databases">
        <title>Sequencing the genomes of 1000 actinobacteria strains.</title>
        <authorList>
            <person name="Klenk H.-P."/>
        </authorList>
    </citation>
    <scope>NUCLEOTIDE SEQUENCE [LARGE SCALE GENOMIC DNA]</scope>
    <source>
        <strain evidence="2 3">DSM 40843</strain>
    </source>
</reference>